<comment type="caution">
    <text evidence="1">The sequence shown here is derived from an EMBL/GenBank/DDBJ whole genome shotgun (WGS) entry which is preliminary data.</text>
</comment>
<gene>
    <name evidence="1" type="ORF">N0V89_002640</name>
</gene>
<dbReference type="RefSeq" id="XP_056074920.1">
    <property type="nucleotide sequence ID" value="XM_056211447.1"/>
</dbReference>
<dbReference type="AlphaFoldDB" id="A0A9W8XSW7"/>
<evidence type="ECO:0000313" key="2">
    <source>
        <dbReference type="Proteomes" id="UP001140513"/>
    </source>
</evidence>
<dbReference type="Proteomes" id="UP001140513">
    <property type="component" value="Unassembled WGS sequence"/>
</dbReference>
<accession>A0A9W8XSW7</accession>
<sequence>MTVILKSVPVAILSTCKLVYHEACPILQATTNTFIRDVPPRIIDGVSGRGEGRMLDALIRAIMKQVDALRDYDLGQGPCLTLMQLFEGRLRNALLSKRNSRYLVKFVHQAGHYLRYTAMPNGPIGMRAVELVKYTSTLSGIGRHWALGADLHALNSRLNPDGVAVVCAGVLPAGVAEATIRTSGDVLVPQHVNFQAYGLECYVPSSRPMEEDQWVEGWLE</sequence>
<dbReference type="OrthoDB" id="5314997at2759"/>
<dbReference type="GeneID" id="80906170"/>
<dbReference type="EMBL" id="JAPEUX010000002">
    <property type="protein sequence ID" value="KAJ4358061.1"/>
    <property type="molecule type" value="Genomic_DNA"/>
</dbReference>
<keyword evidence="2" id="KW-1185">Reference proteome</keyword>
<proteinExistence type="predicted"/>
<protein>
    <submittedName>
        <fullName evidence="1">Uncharacterized protein</fullName>
    </submittedName>
</protein>
<organism evidence="1 2">
    <name type="scientific">Didymosphaeria variabile</name>
    <dbReference type="NCBI Taxonomy" id="1932322"/>
    <lineage>
        <taxon>Eukaryota</taxon>
        <taxon>Fungi</taxon>
        <taxon>Dikarya</taxon>
        <taxon>Ascomycota</taxon>
        <taxon>Pezizomycotina</taxon>
        <taxon>Dothideomycetes</taxon>
        <taxon>Pleosporomycetidae</taxon>
        <taxon>Pleosporales</taxon>
        <taxon>Massarineae</taxon>
        <taxon>Didymosphaeriaceae</taxon>
        <taxon>Didymosphaeria</taxon>
    </lineage>
</organism>
<evidence type="ECO:0000313" key="1">
    <source>
        <dbReference type="EMBL" id="KAJ4358061.1"/>
    </source>
</evidence>
<name>A0A9W8XSW7_9PLEO</name>
<reference evidence="1" key="1">
    <citation type="submission" date="2022-10" db="EMBL/GenBank/DDBJ databases">
        <title>Tapping the CABI collections for fungal endophytes: first genome assemblies for Collariella, Neodidymelliopsis, Ascochyta clinopodiicola, Didymella pomorum, Didymosphaeria variabile, Neocosmospora piperis and Neocucurbitaria cava.</title>
        <authorList>
            <person name="Hill R."/>
        </authorList>
    </citation>
    <scope>NUCLEOTIDE SEQUENCE</scope>
    <source>
        <strain evidence="1">IMI 356815</strain>
    </source>
</reference>